<feature type="binding site" evidence="6">
    <location>
        <position position="255"/>
    </location>
    <ligand>
        <name>Mg(2+)</name>
        <dbReference type="ChEBI" id="CHEBI:18420"/>
    </ligand>
</feature>
<comment type="function">
    <text evidence="6">Exhibits a very high intrinsic GTPase hydrolysis rate. Involved in the addition of a carboxymethylaminomethyl (cmnm) group at the wobble position (U34) of certain tRNAs, forming tRNA-cmnm(5)s(2)U34.</text>
</comment>
<feature type="binding site" evidence="6">
    <location>
        <position position="249"/>
    </location>
    <ligand>
        <name>K(+)</name>
        <dbReference type="ChEBI" id="CHEBI:29103"/>
    </ligand>
</feature>
<dbReference type="GO" id="GO:0030488">
    <property type="term" value="P:tRNA methylation"/>
    <property type="evidence" value="ECO:0007669"/>
    <property type="project" value="TreeGrafter"/>
</dbReference>
<keyword evidence="3 6" id="KW-0547">Nucleotide-binding</keyword>
<dbReference type="NCBIfam" id="TIGR00450">
    <property type="entry name" value="mnmE_trmE_thdF"/>
    <property type="match status" value="1"/>
</dbReference>
<keyword evidence="6" id="KW-0963">Cytoplasm</keyword>
<feature type="binding site" evidence="6">
    <location>
        <begin position="274"/>
        <end position="277"/>
    </location>
    <ligand>
        <name>GTP</name>
        <dbReference type="ChEBI" id="CHEBI:37565"/>
    </ligand>
</feature>
<dbReference type="InterPro" id="IPR025867">
    <property type="entry name" value="MnmE_helical"/>
</dbReference>
<dbReference type="SUPFAM" id="SSF103025">
    <property type="entry name" value="Folate-binding domain"/>
    <property type="match status" value="1"/>
</dbReference>
<comment type="similarity">
    <text evidence="1 6 7">Belongs to the TRAFAC class TrmE-Era-EngA-EngB-Septin-like GTPase superfamily. TrmE GTPase family.</text>
</comment>
<feature type="binding site" evidence="6">
    <location>
        <position position="234"/>
    </location>
    <ligand>
        <name>Mg(2+)</name>
        <dbReference type="ChEBI" id="CHEBI:18420"/>
    </ligand>
</feature>
<dbReference type="InterPro" id="IPR027266">
    <property type="entry name" value="TrmE/GcvT-like"/>
</dbReference>
<dbReference type="KEGG" id="rped:AOQ87_01955"/>
<evidence type="ECO:0000313" key="9">
    <source>
        <dbReference type="EMBL" id="ARC53409.1"/>
    </source>
</evidence>
<comment type="caution">
    <text evidence="6">Lacks conserved residue(s) required for the propagation of feature annotation.</text>
</comment>
<evidence type="ECO:0000313" key="10">
    <source>
        <dbReference type="Proteomes" id="UP000242793"/>
    </source>
</evidence>
<proteinExistence type="inferred from homology"/>
<dbReference type="InterPro" id="IPR005225">
    <property type="entry name" value="Small_GTP-bd"/>
</dbReference>
<dbReference type="InterPro" id="IPR027368">
    <property type="entry name" value="MnmE_dom2"/>
</dbReference>
<feature type="binding site" evidence="6">
    <location>
        <position position="83"/>
    </location>
    <ligand>
        <name>(6S)-5-formyl-5,6,7,8-tetrahydrofolate</name>
        <dbReference type="ChEBI" id="CHEBI:57457"/>
    </ligand>
</feature>
<feature type="binding site" evidence="6">
    <location>
        <begin position="230"/>
        <end position="235"/>
    </location>
    <ligand>
        <name>GTP</name>
        <dbReference type="ChEBI" id="CHEBI:37565"/>
    </ligand>
</feature>
<accession>A0A1V0HKQ9</accession>
<organism evidence="9 10">
    <name type="scientific">Candidatus Riesia pediculischaeffi</name>
    <dbReference type="NCBI Taxonomy" id="428411"/>
    <lineage>
        <taxon>Bacteria</taxon>
        <taxon>Pseudomonadati</taxon>
        <taxon>Pseudomonadota</taxon>
        <taxon>Gammaproteobacteria</taxon>
        <taxon>Enterobacterales</taxon>
        <taxon>Enterobacteriaceae</taxon>
        <taxon>Candidatus Riesia</taxon>
    </lineage>
</organism>
<dbReference type="SUPFAM" id="SSF52540">
    <property type="entry name" value="P-loop containing nucleoside triphosphate hydrolases"/>
    <property type="match status" value="1"/>
</dbReference>
<dbReference type="RefSeq" id="WP_080626614.1">
    <property type="nucleotide sequence ID" value="NZ_CP012839.1"/>
</dbReference>
<gene>
    <name evidence="6" type="primary">mnmE</name>
    <name evidence="6" type="synonym">trmE</name>
    <name evidence="9" type="ORF">AOQ87_01955</name>
</gene>
<comment type="cofactor">
    <cofactor evidence="6">
        <name>K(+)</name>
        <dbReference type="ChEBI" id="CHEBI:29103"/>
    </cofactor>
    <text evidence="6">Binds 1 potassium ion per subunit.</text>
</comment>
<dbReference type="InterPro" id="IPR004520">
    <property type="entry name" value="GTPase_MnmE"/>
</dbReference>
<feature type="binding site" evidence="6">
    <location>
        <position position="460"/>
    </location>
    <ligand>
        <name>(6S)-5-formyl-5,6,7,8-tetrahydrofolate</name>
        <dbReference type="ChEBI" id="CHEBI:57457"/>
    </ligand>
</feature>
<dbReference type="PANTHER" id="PTHR42714:SF2">
    <property type="entry name" value="TRNA MODIFICATION GTPASE GTPBP3, MITOCHONDRIAL"/>
    <property type="match status" value="1"/>
</dbReference>
<evidence type="ECO:0000256" key="6">
    <source>
        <dbReference type="HAMAP-Rule" id="MF_00379"/>
    </source>
</evidence>
<name>A0A1V0HKQ9_9ENTR</name>
<dbReference type="HAMAP" id="MF_00379">
    <property type="entry name" value="GTPase_MnmE"/>
    <property type="match status" value="1"/>
</dbReference>
<dbReference type="GO" id="GO:0005829">
    <property type="term" value="C:cytosol"/>
    <property type="evidence" value="ECO:0007669"/>
    <property type="project" value="TreeGrafter"/>
</dbReference>
<evidence type="ECO:0000256" key="1">
    <source>
        <dbReference type="ARBA" id="ARBA00011043"/>
    </source>
</evidence>
<dbReference type="CDD" id="cd14858">
    <property type="entry name" value="TrmE_N"/>
    <property type="match status" value="1"/>
</dbReference>
<dbReference type="CDD" id="cd04164">
    <property type="entry name" value="trmE"/>
    <property type="match status" value="1"/>
</dbReference>
<dbReference type="Pfam" id="PF12631">
    <property type="entry name" value="MnmE_helical"/>
    <property type="match status" value="1"/>
</dbReference>
<feature type="binding site" evidence="6">
    <location>
        <position position="254"/>
    </location>
    <ligand>
        <name>K(+)</name>
        <dbReference type="ChEBI" id="CHEBI:29103"/>
    </ligand>
</feature>
<feature type="binding site" evidence="6">
    <location>
        <position position="230"/>
    </location>
    <ligand>
        <name>K(+)</name>
        <dbReference type="ChEBI" id="CHEBI:29103"/>
    </ligand>
</feature>
<comment type="subunit">
    <text evidence="6">Homodimer. Heterotetramer of two MnmE and two MnmG subunits.</text>
</comment>
<dbReference type="EMBL" id="CP012839">
    <property type="protein sequence ID" value="ARC53409.1"/>
    <property type="molecule type" value="Genomic_DNA"/>
</dbReference>
<keyword evidence="6" id="KW-0460">Magnesium</keyword>
<protein>
    <recommendedName>
        <fullName evidence="6">tRNA modification GTPase MnmE</fullName>
        <ecNumber evidence="6">3.6.-.-</ecNumber>
    </recommendedName>
</protein>
<keyword evidence="6" id="KW-0378">Hydrolase</keyword>
<keyword evidence="6" id="KW-0479">Metal-binding</keyword>
<dbReference type="EC" id="3.6.-.-" evidence="6"/>
<dbReference type="InterPro" id="IPR018948">
    <property type="entry name" value="GTP-bd_TrmE_N"/>
</dbReference>
<dbReference type="GO" id="GO:0003924">
    <property type="term" value="F:GTPase activity"/>
    <property type="evidence" value="ECO:0007669"/>
    <property type="project" value="UniProtKB-UniRule"/>
</dbReference>
<dbReference type="InterPro" id="IPR006073">
    <property type="entry name" value="GTP-bd"/>
</dbReference>
<dbReference type="PROSITE" id="PS51709">
    <property type="entry name" value="G_TRME"/>
    <property type="match status" value="1"/>
</dbReference>
<sequence length="460" mass="52423">MIQESLDDTIIAQSTPPGIGGIGILRISGEKSDQICEKILKKRLKPRYATYLPFYGSCDQILDYGIAIYFAKPNSFTGENIVELHAHGGQFVLDILLENILRTCEIRMAYPGEFTKRAFLNNKVDLVQAESICELINASNKESIRRSIEHIGKDSKYSMELRSIKRMVEEVESMIEIEINFPEENISSPVHLIYKRIQNIISKLESIFNKAHKNICISDSIKVAIIGKPNSGKSSLMNLLSGKETSIVTSIRGTTRDVIKENMYINGILIQISDTAGIRKSNDDIERIGIKRALNEVKKSDHILYVTDNICEGFFSKKNYILSFLKKNLKSHQSYTIIRNKIDVDRLLSKVTIIEGCNVIFLSVRTEDGLNILKKHLKRTIQRKNHVESALNVKYRYYCFAKKALKHLKRANNLSCYQSVEMVAEEVKSANRYLNQIFNGKKYSSQKILNDIFSNFCIGK</sequence>
<dbReference type="GO" id="GO:0002098">
    <property type="term" value="P:tRNA wobble uridine modification"/>
    <property type="evidence" value="ECO:0007669"/>
    <property type="project" value="TreeGrafter"/>
</dbReference>
<evidence type="ECO:0000256" key="7">
    <source>
        <dbReference type="RuleBase" id="RU003313"/>
    </source>
</evidence>
<dbReference type="InterPro" id="IPR031168">
    <property type="entry name" value="G_TrmE"/>
</dbReference>
<dbReference type="Pfam" id="PF10396">
    <property type="entry name" value="TrmE_N"/>
    <property type="match status" value="1"/>
</dbReference>
<feature type="domain" description="TrmE-type G" evidence="8">
    <location>
        <begin position="220"/>
        <end position="382"/>
    </location>
</feature>
<dbReference type="NCBIfam" id="TIGR00231">
    <property type="entry name" value="small_GTP"/>
    <property type="match status" value="1"/>
</dbReference>
<evidence type="ECO:0000256" key="4">
    <source>
        <dbReference type="ARBA" id="ARBA00022958"/>
    </source>
</evidence>
<dbReference type="GO" id="GO:0046872">
    <property type="term" value="F:metal ion binding"/>
    <property type="evidence" value="ECO:0007669"/>
    <property type="project" value="UniProtKB-KW"/>
</dbReference>
<evidence type="ECO:0000256" key="5">
    <source>
        <dbReference type="ARBA" id="ARBA00023134"/>
    </source>
</evidence>
<dbReference type="STRING" id="428411.AOQ87_01955"/>
<keyword evidence="4 6" id="KW-0630">Potassium</keyword>
<feature type="binding site" evidence="6">
    <location>
        <begin position="249"/>
        <end position="255"/>
    </location>
    <ligand>
        <name>GTP</name>
        <dbReference type="ChEBI" id="CHEBI:37565"/>
    </ligand>
</feature>
<keyword evidence="2 6" id="KW-0819">tRNA processing</keyword>
<feature type="binding site" evidence="6">
    <location>
        <position position="26"/>
    </location>
    <ligand>
        <name>(6S)-5-formyl-5,6,7,8-tetrahydrofolate</name>
        <dbReference type="ChEBI" id="CHEBI:57457"/>
    </ligand>
</feature>
<feature type="binding site" evidence="6">
    <location>
        <position position="123"/>
    </location>
    <ligand>
        <name>(6S)-5-formyl-5,6,7,8-tetrahydrofolate</name>
        <dbReference type="ChEBI" id="CHEBI:57457"/>
    </ligand>
</feature>
<dbReference type="SUPFAM" id="SSF116878">
    <property type="entry name" value="TrmE connector domain"/>
    <property type="match status" value="1"/>
</dbReference>
<dbReference type="Gene3D" id="3.30.1360.120">
    <property type="entry name" value="Probable tRNA modification gtpase trme, domain 1"/>
    <property type="match status" value="1"/>
</dbReference>
<dbReference type="GO" id="GO:0005525">
    <property type="term" value="F:GTP binding"/>
    <property type="evidence" value="ECO:0007669"/>
    <property type="project" value="UniProtKB-UniRule"/>
</dbReference>
<dbReference type="Gene3D" id="1.20.120.430">
    <property type="entry name" value="tRNA modification GTPase MnmE domain 2"/>
    <property type="match status" value="1"/>
</dbReference>
<dbReference type="InterPro" id="IPR027417">
    <property type="entry name" value="P-loop_NTPase"/>
</dbReference>
<dbReference type="Gene3D" id="3.40.50.300">
    <property type="entry name" value="P-loop containing nucleotide triphosphate hydrolases"/>
    <property type="match status" value="1"/>
</dbReference>
<evidence type="ECO:0000256" key="2">
    <source>
        <dbReference type="ARBA" id="ARBA00022694"/>
    </source>
</evidence>
<reference evidence="9 10" key="1">
    <citation type="submission" date="2015-10" db="EMBL/GenBank/DDBJ databases">
        <title>Survey of human and primate louse endosymbionts.</title>
        <authorList>
            <person name="Boyd B.M."/>
        </authorList>
    </citation>
    <scope>NUCLEOTIDE SEQUENCE [LARGE SCALE GENOMIC DNA]</scope>
    <source>
        <strain evidence="9 10">PTSK</strain>
    </source>
</reference>
<evidence type="ECO:0000256" key="3">
    <source>
        <dbReference type="ARBA" id="ARBA00022741"/>
    </source>
</evidence>
<dbReference type="AlphaFoldDB" id="A0A1V0HKQ9"/>
<comment type="subcellular location">
    <subcellularLocation>
        <location evidence="6">Cytoplasm</location>
    </subcellularLocation>
</comment>
<feature type="binding site" evidence="6">
    <location>
        <position position="251"/>
    </location>
    <ligand>
        <name>K(+)</name>
        <dbReference type="ChEBI" id="CHEBI:29103"/>
    </ligand>
</feature>
<dbReference type="Pfam" id="PF01926">
    <property type="entry name" value="MMR_HSR1"/>
    <property type="match status" value="1"/>
</dbReference>
<keyword evidence="10" id="KW-1185">Reference proteome</keyword>
<evidence type="ECO:0000259" key="8">
    <source>
        <dbReference type="PROSITE" id="PS51709"/>
    </source>
</evidence>
<keyword evidence="5 6" id="KW-0342">GTP-binding</keyword>
<dbReference type="Proteomes" id="UP000242793">
    <property type="component" value="Chromosome"/>
</dbReference>
<dbReference type="PANTHER" id="PTHR42714">
    <property type="entry name" value="TRNA MODIFICATION GTPASE GTPBP3"/>
    <property type="match status" value="1"/>
</dbReference>
<dbReference type="PRINTS" id="PR00326">
    <property type="entry name" value="GTP1OBG"/>
</dbReference>